<dbReference type="OrthoDB" id="2534759at2759"/>
<feature type="compositionally biased region" description="Basic and acidic residues" evidence="1">
    <location>
        <begin position="496"/>
        <end position="507"/>
    </location>
</feature>
<evidence type="ECO:0000256" key="1">
    <source>
        <dbReference type="SAM" id="MobiDB-lite"/>
    </source>
</evidence>
<dbReference type="PANTHER" id="PTHR38702">
    <property type="entry name" value="CALPONIN-HOMOLOGY (CH) DOMAIN-CONTAINING PROTEIN"/>
    <property type="match status" value="1"/>
</dbReference>
<feature type="region of interest" description="Disordered" evidence="1">
    <location>
        <begin position="280"/>
        <end position="318"/>
    </location>
</feature>
<dbReference type="PANTHER" id="PTHR38702:SF1">
    <property type="entry name" value="CALPONIN-HOMOLOGY (CH) DOMAIN-CONTAINING PROTEIN"/>
    <property type="match status" value="1"/>
</dbReference>
<feature type="compositionally biased region" description="Polar residues" evidence="1">
    <location>
        <begin position="702"/>
        <end position="717"/>
    </location>
</feature>
<comment type="caution">
    <text evidence="2">The sequence shown here is derived from an EMBL/GenBank/DDBJ whole genome shotgun (WGS) entry which is preliminary data.</text>
</comment>
<dbReference type="EMBL" id="QPFP01000061">
    <property type="protein sequence ID" value="TEB24946.1"/>
    <property type="molecule type" value="Genomic_DNA"/>
</dbReference>
<feature type="region of interest" description="Disordered" evidence="1">
    <location>
        <begin position="442"/>
        <end position="463"/>
    </location>
</feature>
<dbReference type="Proteomes" id="UP000298030">
    <property type="component" value="Unassembled WGS sequence"/>
</dbReference>
<feature type="compositionally biased region" description="Acidic residues" evidence="1">
    <location>
        <begin position="508"/>
        <end position="517"/>
    </location>
</feature>
<feature type="region of interest" description="Disordered" evidence="1">
    <location>
        <begin position="496"/>
        <end position="517"/>
    </location>
</feature>
<feature type="compositionally biased region" description="Polar residues" evidence="1">
    <location>
        <begin position="16"/>
        <end position="31"/>
    </location>
</feature>
<accession>A0A4Y7SSU6</accession>
<reference evidence="2 3" key="1">
    <citation type="journal article" date="2019" name="Nat. Ecol. Evol.">
        <title>Megaphylogeny resolves global patterns of mushroom evolution.</title>
        <authorList>
            <person name="Varga T."/>
            <person name="Krizsan K."/>
            <person name="Foldi C."/>
            <person name="Dima B."/>
            <person name="Sanchez-Garcia M."/>
            <person name="Sanchez-Ramirez S."/>
            <person name="Szollosi G.J."/>
            <person name="Szarkandi J.G."/>
            <person name="Papp V."/>
            <person name="Albert L."/>
            <person name="Andreopoulos W."/>
            <person name="Angelini C."/>
            <person name="Antonin V."/>
            <person name="Barry K.W."/>
            <person name="Bougher N.L."/>
            <person name="Buchanan P."/>
            <person name="Buyck B."/>
            <person name="Bense V."/>
            <person name="Catcheside P."/>
            <person name="Chovatia M."/>
            <person name="Cooper J."/>
            <person name="Damon W."/>
            <person name="Desjardin D."/>
            <person name="Finy P."/>
            <person name="Geml J."/>
            <person name="Haridas S."/>
            <person name="Hughes K."/>
            <person name="Justo A."/>
            <person name="Karasinski D."/>
            <person name="Kautmanova I."/>
            <person name="Kiss B."/>
            <person name="Kocsube S."/>
            <person name="Kotiranta H."/>
            <person name="LaButti K.M."/>
            <person name="Lechner B.E."/>
            <person name="Liimatainen K."/>
            <person name="Lipzen A."/>
            <person name="Lukacs Z."/>
            <person name="Mihaltcheva S."/>
            <person name="Morgado L.N."/>
            <person name="Niskanen T."/>
            <person name="Noordeloos M.E."/>
            <person name="Ohm R.A."/>
            <person name="Ortiz-Santana B."/>
            <person name="Ovrebo C."/>
            <person name="Racz N."/>
            <person name="Riley R."/>
            <person name="Savchenko A."/>
            <person name="Shiryaev A."/>
            <person name="Soop K."/>
            <person name="Spirin V."/>
            <person name="Szebenyi C."/>
            <person name="Tomsovsky M."/>
            <person name="Tulloss R.E."/>
            <person name="Uehling J."/>
            <person name="Grigoriev I.V."/>
            <person name="Vagvolgyi C."/>
            <person name="Papp T."/>
            <person name="Martin F.M."/>
            <person name="Miettinen O."/>
            <person name="Hibbett D.S."/>
            <person name="Nagy L.G."/>
        </authorList>
    </citation>
    <scope>NUCLEOTIDE SEQUENCE [LARGE SCALE GENOMIC DNA]</scope>
    <source>
        <strain evidence="2 3">FP101781</strain>
    </source>
</reference>
<proteinExistence type="predicted"/>
<dbReference type="AlphaFoldDB" id="A0A4Y7SSU6"/>
<evidence type="ECO:0000313" key="3">
    <source>
        <dbReference type="Proteomes" id="UP000298030"/>
    </source>
</evidence>
<evidence type="ECO:0000313" key="2">
    <source>
        <dbReference type="EMBL" id="TEB24946.1"/>
    </source>
</evidence>
<dbReference type="STRING" id="71717.A0A4Y7SSU6"/>
<organism evidence="2 3">
    <name type="scientific">Coprinellus micaceus</name>
    <name type="common">Glistening ink-cap mushroom</name>
    <name type="synonym">Coprinus micaceus</name>
    <dbReference type="NCBI Taxonomy" id="71717"/>
    <lineage>
        <taxon>Eukaryota</taxon>
        <taxon>Fungi</taxon>
        <taxon>Dikarya</taxon>
        <taxon>Basidiomycota</taxon>
        <taxon>Agaricomycotina</taxon>
        <taxon>Agaricomycetes</taxon>
        <taxon>Agaricomycetidae</taxon>
        <taxon>Agaricales</taxon>
        <taxon>Agaricineae</taxon>
        <taxon>Psathyrellaceae</taxon>
        <taxon>Coprinellus</taxon>
    </lineage>
</organism>
<sequence>MPLTPDSTGAPPIALSASTSSNGGVPSSPTGEGSVVPKKARRQATLFTNQAGNSKPLKPFSRSAAKRESVLALGSIEHLQQYFTKTGMVNKKNPLFDKKHYGLVPAIGGMPLSPTATGGDGASSLDTILAAQPPPSEPAPRPVIPTVIAPHVKSNEAHPDTLLPGVIDQLTEMVKAWAIDEEGVEHAVDVLPLLRTTTRTIQTVRNYMLSLPDDPTDTTTTKGKRKLVPGQSKGHSSSSSTPRADGSIPPPDPLALIRRCSLEVLGTLRTLEETARLPLTDDAYDAQSDGGGGSRGVHSRTASPSPGRPVDLPGVDEGQAQAWGDLGITFSLVQVQGRYEAVPVWEDEDPGFDDEPPMKEKREVWQETLEVGNGWLYRQDITLKGISREREAVKKYLDAVDDALFPPKDGQPKTERGWEIERKRLEIRTSRFASLVSNSGRPRSKLRRISSGEHLDRGTPGMQAASLLMDPTGGMRRISTGMIGLTMGERARLTAEPEDMEGIKEEGGSEEDEGVDEEFMDDELDDDELPDWARREVFENDEIGEKYISVVLSNTRPTVFSGRLYSFLHQFLPPSFRHELVPPSPSAVPPGASFKVQPSRSAFLSSLSSGQLLCLAYNVCVRKSHHPWGFVSKEGIHDILSLEKAAAAEGRPSGKTGWTFRRTDNLRLWIGALKLRYMLPIQVPSQILSPFPPSLLQLPSVASGSRSQKGTPLSSPKKSAFPTKITESKSTGGAAGLVPAAASAPSPLDAKALPDLVLFDAQVVARKDEGWEDMLERVLLRWMWKAIGEKRKALPAPIG</sequence>
<feature type="region of interest" description="Disordered" evidence="1">
    <location>
        <begin position="209"/>
        <end position="252"/>
    </location>
</feature>
<feature type="region of interest" description="Disordered" evidence="1">
    <location>
        <begin position="702"/>
        <end position="732"/>
    </location>
</feature>
<feature type="region of interest" description="Disordered" evidence="1">
    <location>
        <begin position="1"/>
        <end position="62"/>
    </location>
</feature>
<protein>
    <submittedName>
        <fullName evidence="2">Uncharacterized protein</fullName>
    </submittedName>
</protein>
<name>A0A4Y7SSU6_COPMI</name>
<gene>
    <name evidence="2" type="ORF">FA13DRAFT_1756724</name>
</gene>
<keyword evidence="3" id="KW-1185">Reference proteome</keyword>